<proteinExistence type="predicted"/>
<reference evidence="1" key="1">
    <citation type="submission" date="2020-10" db="EMBL/GenBank/DDBJ databases">
        <authorList>
            <person name="Castelo-Branco R."/>
            <person name="Eusebio N."/>
            <person name="Adriana R."/>
            <person name="Vieira A."/>
            <person name="Brugerolle De Fraissinette N."/>
            <person name="Rezende De Castro R."/>
            <person name="Schneider M.P."/>
            <person name="Vasconcelos V."/>
            <person name="Leao P.N."/>
        </authorList>
    </citation>
    <scope>NUCLEOTIDE SEQUENCE</scope>
    <source>
        <strain evidence="1">LEGE 12446</strain>
    </source>
</reference>
<protein>
    <submittedName>
        <fullName evidence="1">Uncharacterized protein</fullName>
    </submittedName>
</protein>
<accession>A0A8J6ZQC9</accession>
<comment type="caution">
    <text evidence="1">The sequence shown here is derived from an EMBL/GenBank/DDBJ whole genome shotgun (WGS) entry which is preliminary data.</text>
</comment>
<keyword evidence="2" id="KW-1185">Reference proteome</keyword>
<dbReference type="InterPro" id="IPR036188">
    <property type="entry name" value="FAD/NAD-bd_sf"/>
</dbReference>
<organism evidence="1 2">
    <name type="scientific">Desmonostoc muscorum LEGE 12446</name>
    <dbReference type="NCBI Taxonomy" id="1828758"/>
    <lineage>
        <taxon>Bacteria</taxon>
        <taxon>Bacillati</taxon>
        <taxon>Cyanobacteriota</taxon>
        <taxon>Cyanophyceae</taxon>
        <taxon>Nostocales</taxon>
        <taxon>Nostocaceae</taxon>
        <taxon>Desmonostoc</taxon>
    </lineage>
</organism>
<dbReference type="Gene3D" id="3.50.50.60">
    <property type="entry name" value="FAD/NAD(P)-binding domain"/>
    <property type="match status" value="1"/>
</dbReference>
<dbReference type="AlphaFoldDB" id="A0A8J6ZQC9"/>
<dbReference type="RefSeq" id="WP_193919684.1">
    <property type="nucleotide sequence ID" value="NZ_JADEXS020000001.1"/>
</dbReference>
<name>A0A8J6ZQC9_DESMC</name>
<sequence>MSYKYDFDQICPIAPRLDLGASRILHCWVILHIQGACTALEDAFLVAKCLKQLFNPTLAFQQYQLERFHRTKAIVEQSLQAGKMGQLHHPCGVALGNTFIKLMGATISSSFKSLNAEKA</sequence>
<dbReference type="SUPFAM" id="SSF51905">
    <property type="entry name" value="FAD/NAD(P)-binding domain"/>
    <property type="match status" value="1"/>
</dbReference>
<gene>
    <name evidence="1" type="ORF">IQ276_21815</name>
</gene>
<evidence type="ECO:0000313" key="2">
    <source>
        <dbReference type="Proteomes" id="UP000622533"/>
    </source>
</evidence>
<dbReference type="EMBL" id="JADEXS010000340">
    <property type="protein sequence ID" value="MBE9024957.1"/>
    <property type="molecule type" value="Genomic_DNA"/>
</dbReference>
<evidence type="ECO:0000313" key="1">
    <source>
        <dbReference type="EMBL" id="MBE9024957.1"/>
    </source>
</evidence>
<dbReference type="Proteomes" id="UP000622533">
    <property type="component" value="Unassembled WGS sequence"/>
</dbReference>